<dbReference type="PANTHER" id="PTHR42914:SF1">
    <property type="entry name" value="7-CYANO-7-DEAZAGUANINE SYNTHASE"/>
    <property type="match status" value="1"/>
</dbReference>
<comment type="pathway">
    <text evidence="1 11">Purine metabolism; 7-cyano-7-deazaguanine biosynthesis.</text>
</comment>
<evidence type="ECO:0000256" key="9">
    <source>
        <dbReference type="ARBA" id="ARBA00039149"/>
    </source>
</evidence>
<feature type="binding site" evidence="11">
    <location>
        <position position="214"/>
    </location>
    <ligand>
        <name>Zn(2+)</name>
        <dbReference type="ChEBI" id="CHEBI:29105"/>
    </ligand>
</feature>
<dbReference type="NCBIfam" id="TIGR00364">
    <property type="entry name" value="7-cyano-7-deazaguanine synthase QueC"/>
    <property type="match status" value="1"/>
</dbReference>
<reference evidence="13" key="1">
    <citation type="journal article" date="2019" name="Int. J. Syst. Evol. Microbiol.">
        <title>The Global Catalogue of Microorganisms (GCM) 10K type strain sequencing project: providing services to taxonomists for standard genome sequencing and annotation.</title>
        <authorList>
            <consortium name="The Broad Institute Genomics Platform"/>
            <consortium name="The Broad Institute Genome Sequencing Center for Infectious Disease"/>
            <person name="Wu L."/>
            <person name="Ma J."/>
        </authorList>
    </citation>
    <scope>NUCLEOTIDE SEQUENCE [LARGE SCALE GENOMIC DNA]</scope>
    <source>
        <strain evidence="13">JCM 11650</strain>
    </source>
</reference>
<dbReference type="CDD" id="cd01995">
    <property type="entry name" value="QueC-like"/>
    <property type="match status" value="1"/>
</dbReference>
<evidence type="ECO:0000256" key="5">
    <source>
        <dbReference type="ARBA" id="ARBA00022785"/>
    </source>
</evidence>
<dbReference type="InterPro" id="IPR014729">
    <property type="entry name" value="Rossmann-like_a/b/a_fold"/>
</dbReference>
<keyword evidence="7 11" id="KW-0067">ATP-binding</keyword>
<evidence type="ECO:0000256" key="3">
    <source>
        <dbReference type="ARBA" id="ARBA00022723"/>
    </source>
</evidence>
<comment type="cofactor">
    <cofactor evidence="11">
        <name>Zn(2+)</name>
        <dbReference type="ChEBI" id="CHEBI:29105"/>
    </cofactor>
    <text evidence="11">Binds 1 zinc ion per subunit.</text>
</comment>
<evidence type="ECO:0000256" key="2">
    <source>
        <dbReference type="ARBA" id="ARBA00022598"/>
    </source>
</evidence>
<dbReference type="InterPro" id="IPR018317">
    <property type="entry name" value="QueC"/>
</dbReference>
<accession>A0ABV9GYC3</accession>
<dbReference type="RefSeq" id="WP_377725110.1">
    <property type="nucleotide sequence ID" value="NZ_JBHSEW010000005.1"/>
</dbReference>
<evidence type="ECO:0000256" key="8">
    <source>
        <dbReference type="ARBA" id="ARBA00037993"/>
    </source>
</evidence>
<dbReference type="PANTHER" id="PTHR42914">
    <property type="entry name" value="7-CYANO-7-DEAZAGUANINE SYNTHASE"/>
    <property type="match status" value="1"/>
</dbReference>
<comment type="catalytic activity">
    <reaction evidence="10 11">
        <text>7-carboxy-7-carbaguanine + NH4(+) + 2 ATP = 7-cyano-7-carbaguanine + 2 AMP + 2 diphosphate + 2 H(+)</text>
        <dbReference type="Rhea" id="RHEA:27982"/>
        <dbReference type="ChEBI" id="CHEBI:15378"/>
        <dbReference type="ChEBI" id="CHEBI:28938"/>
        <dbReference type="ChEBI" id="CHEBI:30616"/>
        <dbReference type="ChEBI" id="CHEBI:33019"/>
        <dbReference type="ChEBI" id="CHEBI:45075"/>
        <dbReference type="ChEBI" id="CHEBI:61036"/>
        <dbReference type="ChEBI" id="CHEBI:456215"/>
        <dbReference type="EC" id="6.3.4.20"/>
    </reaction>
</comment>
<dbReference type="Pfam" id="PF06508">
    <property type="entry name" value="QueC"/>
    <property type="match status" value="1"/>
</dbReference>
<evidence type="ECO:0000256" key="6">
    <source>
        <dbReference type="ARBA" id="ARBA00022833"/>
    </source>
</evidence>
<dbReference type="EC" id="6.3.4.20" evidence="9 11"/>
<protein>
    <recommendedName>
        <fullName evidence="9 11">7-cyano-7-deazaguanine synthase</fullName>
        <ecNumber evidence="9 11">6.3.4.20</ecNumber>
    </recommendedName>
    <alternativeName>
        <fullName evidence="11">7-cyano-7-carbaguanine synthase</fullName>
    </alternativeName>
    <alternativeName>
        <fullName evidence="11">PreQ(0) synthase</fullName>
    </alternativeName>
    <alternativeName>
        <fullName evidence="11">Queuosine biosynthesis protein QueC</fullName>
    </alternativeName>
</protein>
<sequence>MHTRALVLFSGGQDSTTCLAHALTHYAHVETLGFDYGQRHSVELQARQTVLQRLRTQFPAWAARLGEDHVLNVDVIGQIGGSSLTDDVAIAMQQDGLPNTFVPGRNLLFMTLAGALAYRRGLQVLVTGVSEADFSGYPDCRDDTMKAMQLALNLGLERRLRIGTPLMWRDKAAVWQLAFDLGGPALIELIVQDSHTCYLGRRTPHAWGAGCGQCPACALRANGWERWQAQK</sequence>
<keyword evidence="2 11" id="KW-0436">Ligase</keyword>
<feature type="binding site" evidence="11">
    <location>
        <position position="217"/>
    </location>
    <ligand>
        <name>Zn(2+)</name>
        <dbReference type="ChEBI" id="CHEBI:29105"/>
    </ligand>
</feature>
<comment type="similarity">
    <text evidence="8 11">Belongs to the QueC family.</text>
</comment>
<evidence type="ECO:0000256" key="7">
    <source>
        <dbReference type="ARBA" id="ARBA00022840"/>
    </source>
</evidence>
<dbReference type="PIRSF" id="PIRSF006293">
    <property type="entry name" value="ExsB"/>
    <property type="match status" value="1"/>
</dbReference>
<proteinExistence type="inferred from homology"/>
<evidence type="ECO:0000256" key="1">
    <source>
        <dbReference type="ARBA" id="ARBA00005061"/>
    </source>
</evidence>
<keyword evidence="4 11" id="KW-0547">Nucleotide-binding</keyword>
<dbReference type="SUPFAM" id="SSF52402">
    <property type="entry name" value="Adenine nucleotide alpha hydrolases-like"/>
    <property type="match status" value="1"/>
</dbReference>
<feature type="binding site" evidence="11">
    <location>
        <position position="197"/>
    </location>
    <ligand>
        <name>Zn(2+)</name>
        <dbReference type="ChEBI" id="CHEBI:29105"/>
    </ligand>
</feature>
<dbReference type="GO" id="GO:0016874">
    <property type="term" value="F:ligase activity"/>
    <property type="evidence" value="ECO:0007669"/>
    <property type="project" value="UniProtKB-KW"/>
</dbReference>
<evidence type="ECO:0000313" key="13">
    <source>
        <dbReference type="Proteomes" id="UP001595967"/>
    </source>
</evidence>
<feature type="binding site" evidence="11">
    <location>
        <begin position="9"/>
        <end position="19"/>
    </location>
    <ligand>
        <name>ATP</name>
        <dbReference type="ChEBI" id="CHEBI:30616"/>
    </ligand>
</feature>
<comment type="caution">
    <text evidence="12">The sequence shown here is derived from an EMBL/GenBank/DDBJ whole genome shotgun (WGS) entry which is preliminary data.</text>
</comment>
<evidence type="ECO:0000313" key="12">
    <source>
        <dbReference type="EMBL" id="MFC4621931.1"/>
    </source>
</evidence>
<keyword evidence="3 11" id="KW-0479">Metal-binding</keyword>
<dbReference type="EMBL" id="JBHSEW010000005">
    <property type="protein sequence ID" value="MFC4621931.1"/>
    <property type="molecule type" value="Genomic_DNA"/>
</dbReference>
<evidence type="ECO:0000256" key="4">
    <source>
        <dbReference type="ARBA" id="ARBA00022741"/>
    </source>
</evidence>
<gene>
    <name evidence="11 12" type="primary">queC</name>
    <name evidence="12" type="ORF">ACFO3A_06830</name>
</gene>
<organism evidence="12 13">
    <name type="scientific">Comamonas nitrativorans</name>
    <dbReference type="NCBI Taxonomy" id="108437"/>
    <lineage>
        <taxon>Bacteria</taxon>
        <taxon>Pseudomonadati</taxon>
        <taxon>Pseudomonadota</taxon>
        <taxon>Betaproteobacteria</taxon>
        <taxon>Burkholderiales</taxon>
        <taxon>Comamonadaceae</taxon>
        <taxon>Comamonas</taxon>
    </lineage>
</organism>
<name>A0ABV9GYC3_9BURK</name>
<keyword evidence="5 11" id="KW-0671">Queuosine biosynthesis</keyword>
<feature type="binding site" evidence="11">
    <location>
        <position position="211"/>
    </location>
    <ligand>
        <name>Zn(2+)</name>
        <dbReference type="ChEBI" id="CHEBI:29105"/>
    </ligand>
</feature>
<keyword evidence="6 11" id="KW-0862">Zinc</keyword>
<evidence type="ECO:0000256" key="11">
    <source>
        <dbReference type="HAMAP-Rule" id="MF_01633"/>
    </source>
</evidence>
<dbReference type="HAMAP" id="MF_01633">
    <property type="entry name" value="QueC"/>
    <property type="match status" value="1"/>
</dbReference>
<evidence type="ECO:0000256" key="10">
    <source>
        <dbReference type="ARBA" id="ARBA00047890"/>
    </source>
</evidence>
<comment type="function">
    <text evidence="11">Catalyzes the ATP-dependent conversion of 7-carboxy-7-deazaguanine (CDG) to 7-cyano-7-deazaguanine (preQ(0)).</text>
</comment>
<dbReference type="Proteomes" id="UP001595967">
    <property type="component" value="Unassembled WGS sequence"/>
</dbReference>
<keyword evidence="13" id="KW-1185">Reference proteome</keyword>
<dbReference type="Gene3D" id="3.40.50.620">
    <property type="entry name" value="HUPs"/>
    <property type="match status" value="1"/>
</dbReference>